<dbReference type="Proteomes" id="UP000178726">
    <property type="component" value="Unassembled WGS sequence"/>
</dbReference>
<evidence type="ECO:0000256" key="1">
    <source>
        <dbReference type="SAM" id="MobiDB-lite"/>
    </source>
</evidence>
<feature type="region of interest" description="Disordered" evidence="1">
    <location>
        <begin position="377"/>
        <end position="404"/>
    </location>
</feature>
<gene>
    <name evidence="2" type="ORF">A3I29_02025</name>
</gene>
<dbReference type="InterPro" id="IPR027417">
    <property type="entry name" value="P-loop_NTPase"/>
</dbReference>
<sequence length="404" mass="45329">MNEDAGITRIDQSQIKPDQTYFRDNLYDADGTLVGQVPKKSYSSEEEWHKEMQEQANDATPQWPEAVPFKDLAILELGEPEWTVRRLIPKGGITVISSPPGLYKSFLLSHIAIVCAMGDKALGEYETQHQAVMVVDEENHKNRIARRIKLLTDQLDLPIHYHIAHGFKVDDEQTVKELIREAKDKNVGLIMFDTLVRIHRQDENSATAMNLVYQGLKKFTEAGITLVIAHHHRKQGGMKTKTSDTTAFAESMRGSSDILGMVDAHLAIMGRKDESGAVELIAVQTKQRDEELLKPFKIKVVSEAGKISFVYNGEYDEKISTAQEAQERMLVILQDDNSGLSREDFVKSLKGIAADTSIRTALQQLTRDGRITAKTRSQLRKEGIDKGEGGSTTKFYFPNQGDEV</sequence>
<comment type="caution">
    <text evidence="2">The sequence shown here is derived from an EMBL/GenBank/DDBJ whole genome shotgun (WGS) entry which is preliminary data.</text>
</comment>
<dbReference type="AlphaFoldDB" id="A0A1F6NAS6"/>
<dbReference type="EMBL" id="MFQK01000012">
    <property type="protein sequence ID" value="OGH81007.1"/>
    <property type="molecule type" value="Genomic_DNA"/>
</dbReference>
<name>A0A1F6NAS6_9BACT</name>
<dbReference type="SUPFAM" id="SSF52540">
    <property type="entry name" value="P-loop containing nucleoside triphosphate hydrolases"/>
    <property type="match status" value="1"/>
</dbReference>
<protein>
    <recommendedName>
        <fullName evidence="4">AAA+ ATPase domain-containing protein</fullName>
    </recommendedName>
</protein>
<dbReference type="Pfam" id="PF13481">
    <property type="entry name" value="AAA_25"/>
    <property type="match status" value="1"/>
</dbReference>
<dbReference type="Gene3D" id="3.40.50.300">
    <property type="entry name" value="P-loop containing nucleotide triphosphate hydrolases"/>
    <property type="match status" value="1"/>
</dbReference>
<evidence type="ECO:0000313" key="2">
    <source>
        <dbReference type="EMBL" id="OGH81007.1"/>
    </source>
</evidence>
<evidence type="ECO:0000313" key="3">
    <source>
        <dbReference type="Proteomes" id="UP000178726"/>
    </source>
</evidence>
<dbReference type="STRING" id="1798689.A3I29_02025"/>
<reference evidence="2 3" key="1">
    <citation type="journal article" date="2016" name="Nat. Commun.">
        <title>Thousands of microbial genomes shed light on interconnected biogeochemical processes in an aquifer system.</title>
        <authorList>
            <person name="Anantharaman K."/>
            <person name="Brown C.T."/>
            <person name="Hug L.A."/>
            <person name="Sharon I."/>
            <person name="Castelle C.J."/>
            <person name="Probst A.J."/>
            <person name="Thomas B.C."/>
            <person name="Singh A."/>
            <person name="Wilkins M.J."/>
            <person name="Karaoz U."/>
            <person name="Brodie E.L."/>
            <person name="Williams K.H."/>
            <person name="Hubbard S.S."/>
            <person name="Banfield J.F."/>
        </authorList>
    </citation>
    <scope>NUCLEOTIDE SEQUENCE [LARGE SCALE GENOMIC DNA]</scope>
</reference>
<accession>A0A1F6NAS6</accession>
<evidence type="ECO:0008006" key="4">
    <source>
        <dbReference type="Google" id="ProtNLM"/>
    </source>
</evidence>
<proteinExistence type="predicted"/>
<organism evidence="2 3">
    <name type="scientific">Candidatus Magasanikbacteria bacterium RIFCSPLOWO2_02_FULL_44_11</name>
    <dbReference type="NCBI Taxonomy" id="1798689"/>
    <lineage>
        <taxon>Bacteria</taxon>
        <taxon>Candidatus Magasanikiibacteriota</taxon>
    </lineage>
</organism>
<feature type="compositionally biased region" description="Basic and acidic residues" evidence="1">
    <location>
        <begin position="379"/>
        <end position="388"/>
    </location>
</feature>